<reference evidence="1" key="1">
    <citation type="journal article" date="2021" name="Proc. Natl. Acad. Sci. U.S.A.">
        <title>A Catalog of Tens of Thousands of Viruses from Human Metagenomes Reveals Hidden Associations with Chronic Diseases.</title>
        <authorList>
            <person name="Tisza M.J."/>
            <person name="Buck C.B."/>
        </authorList>
    </citation>
    <scope>NUCLEOTIDE SEQUENCE</scope>
    <source>
        <strain evidence="1">CteDy1</strain>
    </source>
</reference>
<proteinExistence type="predicted"/>
<dbReference type="EMBL" id="BK016192">
    <property type="protein sequence ID" value="DAG01445.1"/>
    <property type="molecule type" value="Genomic_DNA"/>
</dbReference>
<name>A0A8S5V415_9CAUD</name>
<protein>
    <submittedName>
        <fullName evidence="1">Uncharacterized protein</fullName>
    </submittedName>
</protein>
<organism evidence="1">
    <name type="scientific">Siphoviridae sp. cteDy1</name>
    <dbReference type="NCBI Taxonomy" id="2825587"/>
    <lineage>
        <taxon>Viruses</taxon>
        <taxon>Duplodnaviria</taxon>
        <taxon>Heunggongvirae</taxon>
        <taxon>Uroviricota</taxon>
        <taxon>Caudoviricetes</taxon>
    </lineage>
</organism>
<sequence length="53" mass="6107">MTMKAIIEKIVKIRPTTYGFIGKDDTGIINKTVVIKLFTIPIYRKEILVQKNI</sequence>
<accession>A0A8S5V415</accession>
<evidence type="ECO:0000313" key="1">
    <source>
        <dbReference type="EMBL" id="DAG01445.1"/>
    </source>
</evidence>